<evidence type="ECO:0000313" key="3">
    <source>
        <dbReference type="Proteomes" id="UP000179934"/>
    </source>
</evidence>
<dbReference type="GeneID" id="58923839"/>
<dbReference type="EMBL" id="MKFU01000014">
    <property type="protein sequence ID" value="OHY92456.1"/>
    <property type="molecule type" value="Genomic_DNA"/>
</dbReference>
<dbReference type="InterPro" id="IPR011990">
    <property type="entry name" value="TPR-like_helical_dom_sf"/>
</dbReference>
<dbReference type="STRING" id="646.BJD16_13300"/>
<dbReference type="Gene3D" id="1.25.40.10">
    <property type="entry name" value="Tetratricopeptide repeat domain"/>
    <property type="match status" value="1"/>
</dbReference>
<comment type="caution">
    <text evidence="2">The sequence shown here is derived from an EMBL/GenBank/DDBJ whole genome shotgun (WGS) entry which is preliminary data.</text>
</comment>
<sequence>MTSPALHNKQRKLAAQQGAANPEQDRAAANQYELQLMQLAEHRRTLKGIQSIERKIDAKRNMLAVYKPWIDGLLAADRGGQDDVMVTIMLWHLDTGDLAGALPMADYVIRHGLNTPDQYERTAPTLIAEEVAETAIKLQEAGNGPTLQLLSSYMNMLADCDIFDQVRAKLHKAVGRACYAEGLKEQAADHYRRAIELHDKVGIKRELEDLAREIKKENAAKTAAGQPNNEPAPPSGPEPTPEPELKPSIPEQPAPADGEAS</sequence>
<dbReference type="GO" id="GO:0003677">
    <property type="term" value="F:DNA binding"/>
    <property type="evidence" value="ECO:0007669"/>
    <property type="project" value="InterPro"/>
</dbReference>
<dbReference type="OrthoDB" id="8562788at2"/>
<feature type="region of interest" description="Disordered" evidence="1">
    <location>
        <begin position="214"/>
        <end position="261"/>
    </location>
</feature>
<accession>A0A1S2CV53</accession>
<reference evidence="2 3" key="1">
    <citation type="submission" date="2016-09" db="EMBL/GenBank/DDBJ databases">
        <title>Draft Genome Sequence of Aeromonas sobria Strain 08005, Isolated from Sick Rana catesbeiana.</title>
        <authorList>
            <person name="Yang Q."/>
        </authorList>
    </citation>
    <scope>NUCLEOTIDE SEQUENCE [LARGE SCALE GENOMIC DNA]</scope>
    <source>
        <strain evidence="2 3">08005</strain>
    </source>
</reference>
<protein>
    <submittedName>
        <fullName evidence="2">Terminase</fullName>
    </submittedName>
</protein>
<proteinExistence type="predicted"/>
<dbReference type="Proteomes" id="UP000179934">
    <property type="component" value="Unassembled WGS sequence"/>
</dbReference>
<dbReference type="AlphaFoldDB" id="A0A1S2CV53"/>
<dbReference type="InterPro" id="IPR010270">
    <property type="entry name" value="Phage_P2_GpM"/>
</dbReference>
<dbReference type="GO" id="GO:0004519">
    <property type="term" value="F:endonuclease activity"/>
    <property type="evidence" value="ECO:0007669"/>
    <property type="project" value="InterPro"/>
</dbReference>
<organism evidence="2 3">
    <name type="scientific">Aeromonas sobria</name>
    <dbReference type="NCBI Taxonomy" id="646"/>
    <lineage>
        <taxon>Bacteria</taxon>
        <taxon>Pseudomonadati</taxon>
        <taxon>Pseudomonadota</taxon>
        <taxon>Gammaproteobacteria</taxon>
        <taxon>Aeromonadales</taxon>
        <taxon>Aeromonadaceae</taxon>
        <taxon>Aeromonas</taxon>
    </lineage>
</organism>
<gene>
    <name evidence="2" type="ORF">BJD16_13300</name>
</gene>
<dbReference type="Pfam" id="PF05944">
    <property type="entry name" value="Phage_term_smal"/>
    <property type="match status" value="1"/>
</dbReference>
<evidence type="ECO:0000313" key="2">
    <source>
        <dbReference type="EMBL" id="OHY92456.1"/>
    </source>
</evidence>
<dbReference type="RefSeq" id="WP_042023270.1">
    <property type="nucleotide sequence ID" value="NZ_CDBW01000041.1"/>
</dbReference>
<evidence type="ECO:0000256" key="1">
    <source>
        <dbReference type="SAM" id="MobiDB-lite"/>
    </source>
</evidence>
<feature type="compositionally biased region" description="Pro residues" evidence="1">
    <location>
        <begin position="230"/>
        <end position="242"/>
    </location>
</feature>
<name>A0A1S2CV53_AERSO</name>
<feature type="region of interest" description="Disordered" evidence="1">
    <location>
        <begin position="1"/>
        <end position="25"/>
    </location>
</feature>